<dbReference type="InterPro" id="IPR029071">
    <property type="entry name" value="Ubiquitin-like_domsf"/>
</dbReference>
<accession>A0A1S3UQX5</accession>
<proteinExistence type="predicted"/>
<dbReference type="Gene3D" id="3.10.20.90">
    <property type="entry name" value="Phosphatidylinositol 3-kinase Catalytic Subunit, Chain A, domain 1"/>
    <property type="match status" value="1"/>
</dbReference>
<protein>
    <submittedName>
        <fullName evidence="5">BAG family molecular chaperone regulator 1</fullName>
    </submittedName>
</protein>
<dbReference type="SMR" id="A0A1S3UQX5"/>
<dbReference type="GO" id="GO:0005737">
    <property type="term" value="C:cytoplasm"/>
    <property type="evidence" value="ECO:0007669"/>
    <property type="project" value="TreeGrafter"/>
</dbReference>
<dbReference type="InterPro" id="IPR036533">
    <property type="entry name" value="BAG_dom_sf"/>
</dbReference>
<keyword evidence="1" id="KW-0143">Chaperone</keyword>
<dbReference type="Gramene" id="Vradi07g13320.1">
    <property type="protein sequence ID" value="Vradi07g13320.1"/>
    <property type="gene ID" value="Vradi07g13320"/>
</dbReference>
<dbReference type="PROSITE" id="PS50053">
    <property type="entry name" value="UBIQUITIN_2"/>
    <property type="match status" value="1"/>
</dbReference>
<dbReference type="Gene3D" id="1.20.58.120">
    <property type="entry name" value="BAG domain"/>
    <property type="match status" value="1"/>
</dbReference>
<dbReference type="RefSeq" id="XP_014508466.1">
    <property type="nucleotide sequence ID" value="XM_014652980.2"/>
</dbReference>
<dbReference type="Pfam" id="PF00240">
    <property type="entry name" value="ubiquitin"/>
    <property type="match status" value="1"/>
</dbReference>
<dbReference type="SUPFAM" id="SSF54236">
    <property type="entry name" value="Ubiquitin-like"/>
    <property type="match status" value="1"/>
</dbReference>
<dbReference type="SUPFAM" id="SSF63491">
    <property type="entry name" value="BAG domain"/>
    <property type="match status" value="1"/>
</dbReference>
<dbReference type="PANTHER" id="PTHR12329:SF36">
    <property type="entry name" value="UBIQUITIN-LIKE DOMAIN-CONTAINING PROTEIN"/>
    <property type="match status" value="1"/>
</dbReference>
<dbReference type="Pfam" id="PF02179">
    <property type="entry name" value="BAG"/>
    <property type="match status" value="1"/>
</dbReference>
<dbReference type="PANTHER" id="PTHR12329">
    <property type="entry name" value="BCL2-ASSOCIATED ATHANOGENE"/>
    <property type="match status" value="1"/>
</dbReference>
<evidence type="ECO:0000259" key="3">
    <source>
        <dbReference type="PROSITE" id="PS51035"/>
    </source>
</evidence>
<dbReference type="GO" id="GO:0050821">
    <property type="term" value="P:protein stabilization"/>
    <property type="evidence" value="ECO:0007669"/>
    <property type="project" value="TreeGrafter"/>
</dbReference>
<keyword evidence="4" id="KW-1185">Reference proteome</keyword>
<dbReference type="OrthoDB" id="776628at2759"/>
<evidence type="ECO:0000256" key="1">
    <source>
        <dbReference type="ARBA" id="ARBA00023186"/>
    </source>
</evidence>
<dbReference type="GO" id="GO:0051087">
    <property type="term" value="F:protein-folding chaperone binding"/>
    <property type="evidence" value="ECO:0007669"/>
    <property type="project" value="InterPro"/>
</dbReference>
<dbReference type="AlphaFoldDB" id="A0A1S3UQX5"/>
<dbReference type="GeneID" id="106768013"/>
<sequence>MFFSSRRGDIVGHGNTDIAEWELRPGGMVVQKRNSDVNQNFTSKSTIKVRVKYGSSYHHIQISSHASFGELKKILTEPTGLHVQDQKLIYKNKERDSKSYLDVERVKDGSKLVLLVDVESRERRILEKLKVIKKEKTSKSLTEIKLEVDKLCKKVAALEADDSRGGIITELDVETLTENLMRTLIALDEIYGEDELKLQRRELVRRVQKHIETLDMLRMTRQNSISLKKDEKKNNVHYGVEFQKRQGNPKQQQPMQHSDSVVVTTKWETFD</sequence>
<dbReference type="InterPro" id="IPR039773">
    <property type="entry name" value="BAG_chaperone_regulator"/>
</dbReference>
<dbReference type="PROSITE" id="PS51035">
    <property type="entry name" value="BAG"/>
    <property type="match status" value="1"/>
</dbReference>
<reference evidence="4" key="1">
    <citation type="journal article" date="2014" name="Nat. Commun.">
        <title>Genome sequence of mungbean and insights into evolution within Vigna species.</title>
        <authorList>
            <person name="Kang Y.J."/>
            <person name="Kim S.K."/>
            <person name="Kim M.Y."/>
            <person name="Lestari P."/>
            <person name="Kim K.H."/>
            <person name="Ha B.K."/>
            <person name="Jun T.H."/>
            <person name="Hwang W.J."/>
            <person name="Lee T."/>
            <person name="Lee J."/>
            <person name="Shim S."/>
            <person name="Yoon M.Y."/>
            <person name="Jang Y.E."/>
            <person name="Han K.S."/>
            <person name="Taeprayoon P."/>
            <person name="Yoon N."/>
            <person name="Somta P."/>
            <person name="Tanya P."/>
            <person name="Kim K.S."/>
            <person name="Gwag J.G."/>
            <person name="Moon J.K."/>
            <person name="Lee Y.H."/>
            <person name="Park B.S."/>
            <person name="Bombarely A."/>
            <person name="Doyle J.J."/>
            <person name="Jackson S.A."/>
            <person name="Schafleitner R."/>
            <person name="Srinives P."/>
            <person name="Varshney R.K."/>
            <person name="Lee S.H."/>
        </authorList>
    </citation>
    <scope>NUCLEOTIDE SEQUENCE [LARGE SCALE GENOMIC DNA]</scope>
    <source>
        <strain evidence="4">cv. VC1973A</strain>
    </source>
</reference>
<organism evidence="4 5">
    <name type="scientific">Vigna radiata var. radiata</name>
    <name type="common">Mung bean</name>
    <name type="synonym">Phaseolus aureus</name>
    <dbReference type="NCBI Taxonomy" id="3916"/>
    <lineage>
        <taxon>Eukaryota</taxon>
        <taxon>Viridiplantae</taxon>
        <taxon>Streptophyta</taxon>
        <taxon>Embryophyta</taxon>
        <taxon>Tracheophyta</taxon>
        <taxon>Spermatophyta</taxon>
        <taxon>Magnoliopsida</taxon>
        <taxon>eudicotyledons</taxon>
        <taxon>Gunneridae</taxon>
        <taxon>Pentapetalae</taxon>
        <taxon>rosids</taxon>
        <taxon>fabids</taxon>
        <taxon>Fabales</taxon>
        <taxon>Fabaceae</taxon>
        <taxon>Papilionoideae</taxon>
        <taxon>50 kb inversion clade</taxon>
        <taxon>NPAAA clade</taxon>
        <taxon>indigoferoid/millettioid clade</taxon>
        <taxon>Phaseoleae</taxon>
        <taxon>Vigna</taxon>
    </lineage>
</organism>
<reference evidence="5" key="2">
    <citation type="submission" date="2025-08" db="UniProtKB">
        <authorList>
            <consortium name="RefSeq"/>
        </authorList>
    </citation>
    <scope>IDENTIFICATION</scope>
    <source>
        <tissue evidence="5">Leaf</tissue>
    </source>
</reference>
<dbReference type="Proteomes" id="UP000087766">
    <property type="component" value="Chromosome 7"/>
</dbReference>
<dbReference type="InterPro" id="IPR003103">
    <property type="entry name" value="BAG_domain"/>
</dbReference>
<feature type="domain" description="BAG" evidence="3">
    <location>
        <begin position="140"/>
        <end position="218"/>
    </location>
</feature>
<evidence type="ECO:0000259" key="2">
    <source>
        <dbReference type="PROSITE" id="PS50053"/>
    </source>
</evidence>
<dbReference type="KEGG" id="vra:106768013"/>
<feature type="domain" description="Ubiquitin-like" evidence="2">
    <location>
        <begin position="45"/>
        <end position="116"/>
    </location>
</feature>
<dbReference type="GO" id="GO:0000774">
    <property type="term" value="F:adenyl-nucleotide exchange factor activity"/>
    <property type="evidence" value="ECO:0007669"/>
    <property type="project" value="TreeGrafter"/>
</dbReference>
<evidence type="ECO:0000313" key="5">
    <source>
        <dbReference type="RefSeq" id="XP_014508466.1"/>
    </source>
</evidence>
<gene>
    <name evidence="5" type="primary">LOC106768013</name>
</gene>
<dbReference type="STRING" id="3916.A0A1S3UQX5"/>
<evidence type="ECO:0000313" key="4">
    <source>
        <dbReference type="Proteomes" id="UP000087766"/>
    </source>
</evidence>
<name>A0A1S3UQX5_VIGRR</name>
<dbReference type="InterPro" id="IPR000626">
    <property type="entry name" value="Ubiquitin-like_dom"/>
</dbReference>